<dbReference type="EMBL" id="JASPBL010000109">
    <property type="protein sequence ID" value="MDK8362833.1"/>
    <property type="molecule type" value="Genomic_DNA"/>
</dbReference>
<dbReference type="Proteomes" id="UP001240589">
    <property type="component" value="Unassembled WGS sequence"/>
</dbReference>
<proteinExistence type="predicted"/>
<accession>A0AAW6ZI30</accession>
<dbReference type="RefSeq" id="WP_285047383.1">
    <property type="nucleotide sequence ID" value="NZ_JASPBL010000109.1"/>
</dbReference>
<name>A0AAW6ZI30_NEIMU</name>
<dbReference type="AlphaFoldDB" id="A0AAW6ZI30"/>
<evidence type="ECO:0000313" key="2">
    <source>
        <dbReference type="Proteomes" id="UP001240589"/>
    </source>
</evidence>
<sequence>KIRPTVIYLPVRSITAEAAKNRTIPLTSKTVNPQNRKKFQKTQQQPEIQRLLFQIKTAKVI</sequence>
<evidence type="ECO:0000313" key="1">
    <source>
        <dbReference type="EMBL" id="MDK8362833.1"/>
    </source>
</evidence>
<reference evidence="1" key="1">
    <citation type="submission" date="2023-05" db="EMBL/GenBank/DDBJ databases">
        <title>Genomic Catalog of Human Bladder Bacteria.</title>
        <authorList>
            <person name="Du J."/>
        </authorList>
    </citation>
    <scope>NUCLEOTIDE SEQUENCE</scope>
    <source>
        <strain evidence="1">UMB7974B</strain>
    </source>
</reference>
<comment type="caution">
    <text evidence="1">The sequence shown here is derived from an EMBL/GenBank/DDBJ whole genome shotgun (WGS) entry which is preliminary data.</text>
</comment>
<protein>
    <submittedName>
        <fullName evidence="1">Uncharacterized protein</fullName>
    </submittedName>
</protein>
<organism evidence="1 2">
    <name type="scientific">Neisseria mucosa</name>
    <dbReference type="NCBI Taxonomy" id="488"/>
    <lineage>
        <taxon>Bacteria</taxon>
        <taxon>Pseudomonadati</taxon>
        <taxon>Pseudomonadota</taxon>
        <taxon>Betaproteobacteria</taxon>
        <taxon>Neisseriales</taxon>
        <taxon>Neisseriaceae</taxon>
        <taxon>Neisseria</taxon>
    </lineage>
</organism>
<feature type="non-terminal residue" evidence="1">
    <location>
        <position position="1"/>
    </location>
</feature>
<gene>
    <name evidence="1" type="ORF">QP792_11780</name>
</gene>